<reference evidence="5 6" key="1">
    <citation type="submission" date="2020-02" db="EMBL/GenBank/DDBJ databases">
        <title>Out from the shadows clarifying the taxonomy of the family Cryomorphaceae and related taxa by utilizing the GTDB taxonomic framework.</title>
        <authorList>
            <person name="Bowman J.P."/>
        </authorList>
    </citation>
    <scope>NUCLEOTIDE SEQUENCE [LARGE SCALE GENOMIC DNA]</scope>
    <source>
        <strain evidence="5 6">QSSC 1-22</strain>
    </source>
</reference>
<dbReference type="EMBL" id="JAAGVY010000004">
    <property type="protein sequence ID" value="NEN22604.1"/>
    <property type="molecule type" value="Genomic_DNA"/>
</dbReference>
<dbReference type="InterPro" id="IPR001486">
    <property type="entry name" value="Hemoglobin_trunc"/>
</dbReference>
<dbReference type="CDD" id="cd08916">
    <property type="entry name" value="TrHb3_P"/>
    <property type="match status" value="1"/>
</dbReference>
<proteinExistence type="predicted"/>
<dbReference type="Pfam" id="PF01152">
    <property type="entry name" value="Bac_globin"/>
    <property type="match status" value="1"/>
</dbReference>
<evidence type="ECO:0000313" key="5">
    <source>
        <dbReference type="EMBL" id="NEN22604.1"/>
    </source>
</evidence>
<dbReference type="InterPro" id="IPR009050">
    <property type="entry name" value="Globin-like_sf"/>
</dbReference>
<keyword evidence="3" id="KW-0479">Metal-binding</keyword>
<dbReference type="Gene3D" id="1.10.490.10">
    <property type="entry name" value="Globins"/>
    <property type="match status" value="1"/>
</dbReference>
<keyword evidence="1" id="KW-0813">Transport</keyword>
<accession>A0A7K3WMA5</accession>
<evidence type="ECO:0000256" key="3">
    <source>
        <dbReference type="ARBA" id="ARBA00022723"/>
    </source>
</evidence>
<keyword evidence="6" id="KW-1185">Reference proteome</keyword>
<sequence length="140" mass="16585">MQVKTAGTVIVSPKDILQLEDVKKLVDAFYAKIQADEKLGDIFNSVIQNRWPEHLEKMVRFWQTILLGEHTYYGSPFKPHASLPLEVEHFNQWLHLFYETIDANFEGEKAEEAKWRSKKMAEMFRFKLEHYRDNPSKTLL</sequence>
<keyword evidence="2" id="KW-0349">Heme</keyword>
<dbReference type="AlphaFoldDB" id="A0A7K3WMA5"/>
<evidence type="ECO:0000256" key="4">
    <source>
        <dbReference type="ARBA" id="ARBA00023004"/>
    </source>
</evidence>
<dbReference type="GO" id="GO:0046872">
    <property type="term" value="F:metal ion binding"/>
    <property type="evidence" value="ECO:0007669"/>
    <property type="project" value="UniProtKB-KW"/>
</dbReference>
<dbReference type="InterPro" id="IPR012292">
    <property type="entry name" value="Globin/Proto"/>
</dbReference>
<dbReference type="SUPFAM" id="SSF46458">
    <property type="entry name" value="Globin-like"/>
    <property type="match status" value="1"/>
</dbReference>
<evidence type="ECO:0000256" key="1">
    <source>
        <dbReference type="ARBA" id="ARBA00022448"/>
    </source>
</evidence>
<organism evidence="5 6">
    <name type="scientific">Cryomorpha ignava</name>
    <dbReference type="NCBI Taxonomy" id="101383"/>
    <lineage>
        <taxon>Bacteria</taxon>
        <taxon>Pseudomonadati</taxon>
        <taxon>Bacteroidota</taxon>
        <taxon>Flavobacteriia</taxon>
        <taxon>Flavobacteriales</taxon>
        <taxon>Cryomorphaceae</taxon>
        <taxon>Cryomorpha</taxon>
    </lineage>
</organism>
<dbReference type="GO" id="GO:0020037">
    <property type="term" value="F:heme binding"/>
    <property type="evidence" value="ECO:0007669"/>
    <property type="project" value="InterPro"/>
</dbReference>
<dbReference type="GO" id="GO:0019825">
    <property type="term" value="F:oxygen binding"/>
    <property type="evidence" value="ECO:0007669"/>
    <property type="project" value="InterPro"/>
</dbReference>
<keyword evidence="4" id="KW-0408">Iron</keyword>
<comment type="caution">
    <text evidence="5">The sequence shown here is derived from an EMBL/GenBank/DDBJ whole genome shotgun (WGS) entry which is preliminary data.</text>
</comment>
<evidence type="ECO:0000313" key="6">
    <source>
        <dbReference type="Proteomes" id="UP000486602"/>
    </source>
</evidence>
<protein>
    <submittedName>
        <fullName evidence="5">Group III truncated hemoglobin</fullName>
    </submittedName>
</protein>
<gene>
    <name evidence="5" type="ORF">G3O08_03680</name>
</gene>
<dbReference type="Proteomes" id="UP000486602">
    <property type="component" value="Unassembled WGS sequence"/>
</dbReference>
<evidence type="ECO:0000256" key="2">
    <source>
        <dbReference type="ARBA" id="ARBA00022617"/>
    </source>
</evidence>
<name>A0A7K3WMA5_9FLAO</name>